<evidence type="ECO:0000256" key="5">
    <source>
        <dbReference type="SAM" id="MobiDB-lite"/>
    </source>
</evidence>
<dbReference type="EC" id="3.1.1.29" evidence="1"/>
<feature type="region of interest" description="Disordered" evidence="5">
    <location>
        <begin position="151"/>
        <end position="184"/>
    </location>
</feature>
<dbReference type="Gene3D" id="3.30.160.20">
    <property type="match status" value="1"/>
</dbReference>
<reference evidence="7" key="1">
    <citation type="journal article" date="2016" name="Ticks Tick Borne Dis.">
        <title>De novo assembly and annotation of the salivary gland transcriptome of Rhipicephalus appendiculatus male and female ticks during blood feeding.</title>
        <authorList>
            <person name="de Castro M.H."/>
            <person name="de Klerk D."/>
            <person name="Pienaar R."/>
            <person name="Latif A.A."/>
            <person name="Rees D.J."/>
            <person name="Mans B.J."/>
        </authorList>
    </citation>
    <scope>NUCLEOTIDE SEQUENCE</scope>
    <source>
        <tissue evidence="7">Salivary glands</tissue>
    </source>
</reference>
<evidence type="ECO:0000256" key="4">
    <source>
        <dbReference type="ARBA" id="ARBA00041531"/>
    </source>
</evidence>
<proteinExistence type="inferred from homology"/>
<dbReference type="InterPro" id="IPR052104">
    <property type="entry name" value="Mito_Release_Factor_mL62"/>
</dbReference>
<name>A0A131YP52_RHIAP</name>
<dbReference type="FunFam" id="3.30.160.20:FF:000046">
    <property type="entry name" value="Peptidyl-tRNA hydrolase ICT1"/>
    <property type="match status" value="1"/>
</dbReference>
<dbReference type="GO" id="GO:0005762">
    <property type="term" value="C:mitochondrial large ribosomal subunit"/>
    <property type="evidence" value="ECO:0007669"/>
    <property type="project" value="TreeGrafter"/>
</dbReference>
<dbReference type="GO" id="GO:0016150">
    <property type="term" value="F:translation release factor activity, codon nonspecific"/>
    <property type="evidence" value="ECO:0007669"/>
    <property type="project" value="TreeGrafter"/>
</dbReference>
<evidence type="ECO:0000256" key="3">
    <source>
        <dbReference type="ARBA" id="ARBA00039441"/>
    </source>
</evidence>
<dbReference type="PROSITE" id="PS00745">
    <property type="entry name" value="RF_PROK_I"/>
    <property type="match status" value="1"/>
</dbReference>
<evidence type="ECO:0000256" key="1">
    <source>
        <dbReference type="ARBA" id="ARBA00013260"/>
    </source>
</evidence>
<comment type="similarity">
    <text evidence="2">Belongs to the prokaryotic/mitochondrial release factor family. Mitochondrion-specific ribosomal protein mL62 subfamily.</text>
</comment>
<accession>A0A131YP52</accession>
<evidence type="ECO:0000256" key="2">
    <source>
        <dbReference type="ARBA" id="ARBA00038225"/>
    </source>
</evidence>
<feature type="region of interest" description="Disordered" evidence="5">
    <location>
        <begin position="35"/>
        <end position="56"/>
    </location>
</feature>
<feature type="domain" description="Prokaryotic-type class I peptide chain release factors" evidence="6">
    <location>
        <begin position="72"/>
        <end position="88"/>
    </location>
</feature>
<feature type="compositionally biased region" description="Basic and acidic residues" evidence="5">
    <location>
        <begin position="163"/>
        <end position="184"/>
    </location>
</feature>
<dbReference type="GO" id="GO:0004045">
    <property type="term" value="F:peptidyl-tRNA hydrolase activity"/>
    <property type="evidence" value="ECO:0007669"/>
    <property type="project" value="UniProtKB-EC"/>
</dbReference>
<sequence length="197" mass="22334">MRAMLVCFDVARRLVSGHSAVGGALQCRARWLSSDRRTDETTPPNDRQVSSEDSATFEGHIPEGELQISFSRSSGPGGQNVNKVNSKVEIRFHLETATWIPAAGRERLKTQWGHLVNRRGQLVLECDEQRSQLANTRICLDQLRSLVTEACRPPPSGPVEATQRLHEKRQARASARRVEEKRARSQWRRFKEPSRVL</sequence>
<dbReference type="EMBL" id="GEDV01008212">
    <property type="protein sequence ID" value="JAP80345.1"/>
    <property type="molecule type" value="Transcribed_RNA"/>
</dbReference>
<dbReference type="PANTHER" id="PTHR11075:SF54">
    <property type="entry name" value="LARGE RIBOSOMAL SUBUNIT PROTEIN ML62"/>
    <property type="match status" value="1"/>
</dbReference>
<dbReference type="Pfam" id="PF00472">
    <property type="entry name" value="RF-1"/>
    <property type="match status" value="1"/>
</dbReference>
<evidence type="ECO:0000313" key="7">
    <source>
        <dbReference type="EMBL" id="JAP80345.1"/>
    </source>
</evidence>
<dbReference type="SUPFAM" id="SSF110916">
    <property type="entry name" value="Peptidyl-tRNA hydrolase domain-like"/>
    <property type="match status" value="1"/>
</dbReference>
<dbReference type="NCBIfam" id="NF006718">
    <property type="entry name" value="PRK09256.1"/>
    <property type="match status" value="1"/>
</dbReference>
<organism evidence="7">
    <name type="scientific">Rhipicephalus appendiculatus</name>
    <name type="common">Brown ear tick</name>
    <dbReference type="NCBI Taxonomy" id="34631"/>
    <lineage>
        <taxon>Eukaryota</taxon>
        <taxon>Metazoa</taxon>
        <taxon>Ecdysozoa</taxon>
        <taxon>Arthropoda</taxon>
        <taxon>Chelicerata</taxon>
        <taxon>Arachnida</taxon>
        <taxon>Acari</taxon>
        <taxon>Parasitiformes</taxon>
        <taxon>Ixodida</taxon>
        <taxon>Ixodoidea</taxon>
        <taxon>Ixodidae</taxon>
        <taxon>Rhipicephalinae</taxon>
        <taxon>Rhipicephalus</taxon>
        <taxon>Rhipicephalus</taxon>
    </lineage>
</organism>
<evidence type="ECO:0000259" key="6">
    <source>
        <dbReference type="PROSITE" id="PS00745"/>
    </source>
</evidence>
<feature type="compositionally biased region" description="Polar residues" evidence="5">
    <location>
        <begin position="41"/>
        <end position="54"/>
    </location>
</feature>
<dbReference type="PANTHER" id="PTHR11075">
    <property type="entry name" value="PEPTIDE CHAIN RELEASE FACTOR"/>
    <property type="match status" value="1"/>
</dbReference>
<protein>
    <recommendedName>
        <fullName evidence="3">Large ribosomal subunit protein mL62</fullName>
        <ecNumber evidence="1">3.1.1.29</ecNumber>
    </recommendedName>
    <alternativeName>
        <fullName evidence="4">Peptidyl-tRNA hydrolase ICT1, mitochondrial</fullName>
    </alternativeName>
</protein>
<dbReference type="GO" id="GO:0070126">
    <property type="term" value="P:mitochondrial translational termination"/>
    <property type="evidence" value="ECO:0007669"/>
    <property type="project" value="TreeGrafter"/>
</dbReference>
<dbReference type="AlphaFoldDB" id="A0A131YP52"/>
<keyword evidence="7" id="KW-0378">Hydrolase</keyword>
<dbReference type="InterPro" id="IPR000352">
    <property type="entry name" value="Pep_chain_release_fac_I"/>
</dbReference>